<organism evidence="1 2">
    <name type="scientific">Adhaeribacter soli</name>
    <dbReference type="NCBI Taxonomy" id="2607655"/>
    <lineage>
        <taxon>Bacteria</taxon>
        <taxon>Pseudomonadati</taxon>
        <taxon>Bacteroidota</taxon>
        <taxon>Cytophagia</taxon>
        <taxon>Cytophagales</taxon>
        <taxon>Hymenobacteraceae</taxon>
        <taxon>Adhaeribacter</taxon>
    </lineage>
</organism>
<dbReference type="EMBL" id="VTWT01000004">
    <property type="protein sequence ID" value="KAA9339014.1"/>
    <property type="molecule type" value="Genomic_DNA"/>
</dbReference>
<reference evidence="1 2" key="1">
    <citation type="submission" date="2019-09" db="EMBL/GenBank/DDBJ databases">
        <title>Genome sequence of Adhaeribacter sp. M2.</title>
        <authorList>
            <person name="Srinivasan S."/>
        </authorList>
    </citation>
    <scope>NUCLEOTIDE SEQUENCE [LARGE SCALE GENOMIC DNA]</scope>
    <source>
        <strain evidence="1 2">M2</strain>
    </source>
</reference>
<gene>
    <name evidence="1" type="ORF">F0P94_09500</name>
</gene>
<evidence type="ECO:0000313" key="2">
    <source>
        <dbReference type="Proteomes" id="UP000326570"/>
    </source>
</evidence>
<proteinExistence type="predicted"/>
<comment type="caution">
    <text evidence="1">The sequence shown here is derived from an EMBL/GenBank/DDBJ whole genome shotgun (WGS) entry which is preliminary data.</text>
</comment>
<dbReference type="InterPro" id="IPR027417">
    <property type="entry name" value="P-loop_NTPase"/>
</dbReference>
<evidence type="ECO:0000313" key="1">
    <source>
        <dbReference type="EMBL" id="KAA9339014.1"/>
    </source>
</evidence>
<dbReference type="Gene3D" id="3.40.50.300">
    <property type="entry name" value="P-loop containing nucleotide triphosphate hydrolases"/>
    <property type="match status" value="1"/>
</dbReference>
<dbReference type="SUPFAM" id="SSF52540">
    <property type="entry name" value="P-loop containing nucleoside triphosphate hydrolases"/>
    <property type="match status" value="1"/>
</dbReference>
<keyword evidence="2" id="KW-1185">Reference proteome</keyword>
<dbReference type="RefSeq" id="WP_150903648.1">
    <property type="nucleotide sequence ID" value="NZ_VTWT01000004.1"/>
</dbReference>
<accession>A0A5N1IXR0</accession>
<name>A0A5N1IXR0_9BACT</name>
<dbReference type="Proteomes" id="UP000326570">
    <property type="component" value="Unassembled WGS sequence"/>
</dbReference>
<protein>
    <submittedName>
        <fullName evidence="1">Sulfotransferase family protein</fullName>
    </submittedName>
</protein>
<dbReference type="GO" id="GO:0016740">
    <property type="term" value="F:transferase activity"/>
    <property type="evidence" value="ECO:0007669"/>
    <property type="project" value="UniProtKB-KW"/>
</dbReference>
<dbReference type="AlphaFoldDB" id="A0A5N1IXR0"/>
<sequence length="328" mass="37917">MTDQSTFLTKWIPYKLKFQEQEVLVNWLYVGDKRFSEPFFDETISKCLSLEYNSKGFTMQTSLEFMIEAAETINAVEPSAFIFHVSRCGSTLLAQMLDQEPSHIVLAEVPFFDDLLRLPYKTKIAPALLSEAFQAAIRLMGQRRTGTEHKLFIKLDSWHLFFYDLIQQLYPEVPKVFLYRRPLEVLRSHRKHRGMQAAPGVIEPQLFGFPENEVFTDLDVYTGRVLERYFEVLNQLAEAGQSGLFLDYASGASAMFHELSNYLNLELSPEIREQAIARSTFHSKFPDKPFGEVQPEENLPPYLLQANLLYESLSDRTALVRKEHVPNL</sequence>
<keyword evidence="1" id="KW-0808">Transferase</keyword>